<dbReference type="EMBL" id="JAMOIM010000018">
    <property type="protein sequence ID" value="MCW6510826.1"/>
    <property type="molecule type" value="Genomic_DNA"/>
</dbReference>
<evidence type="ECO:0000256" key="2">
    <source>
        <dbReference type="ARBA" id="ARBA00009773"/>
    </source>
</evidence>
<keyword evidence="10" id="KW-1185">Reference proteome</keyword>
<evidence type="ECO:0000256" key="5">
    <source>
        <dbReference type="ARBA" id="ARBA00022692"/>
    </source>
</evidence>
<keyword evidence="7 8" id="KW-0472">Membrane</keyword>
<feature type="transmembrane region" description="Helical" evidence="8">
    <location>
        <begin position="164"/>
        <end position="184"/>
    </location>
</feature>
<keyword evidence="3" id="KW-0813">Transport</keyword>
<comment type="similarity">
    <text evidence="2">Belongs to the autoinducer-2 exporter (AI-2E) (TC 2.A.86) family.</text>
</comment>
<dbReference type="PANTHER" id="PTHR21716:SF53">
    <property type="entry name" value="PERMEASE PERM-RELATED"/>
    <property type="match status" value="1"/>
</dbReference>
<feature type="transmembrane region" description="Helical" evidence="8">
    <location>
        <begin position="246"/>
        <end position="264"/>
    </location>
</feature>
<dbReference type="InterPro" id="IPR002549">
    <property type="entry name" value="AI-2E-like"/>
</dbReference>
<dbReference type="Proteomes" id="UP001165667">
    <property type="component" value="Unassembled WGS sequence"/>
</dbReference>
<feature type="transmembrane region" description="Helical" evidence="8">
    <location>
        <begin position="218"/>
        <end position="240"/>
    </location>
</feature>
<evidence type="ECO:0000256" key="1">
    <source>
        <dbReference type="ARBA" id="ARBA00004651"/>
    </source>
</evidence>
<feature type="transmembrane region" description="Helical" evidence="8">
    <location>
        <begin position="314"/>
        <end position="347"/>
    </location>
</feature>
<feature type="transmembrane region" description="Helical" evidence="8">
    <location>
        <begin position="68"/>
        <end position="89"/>
    </location>
</feature>
<dbReference type="AlphaFoldDB" id="A0AA41Z0Q8"/>
<reference evidence="9" key="1">
    <citation type="submission" date="2022-05" db="EMBL/GenBank/DDBJ databases">
        <authorList>
            <person name="Pankratov T."/>
        </authorList>
    </citation>
    <scope>NUCLEOTIDE SEQUENCE</scope>
    <source>
        <strain evidence="9">BP6-180914</strain>
    </source>
</reference>
<evidence type="ECO:0000256" key="7">
    <source>
        <dbReference type="ARBA" id="ARBA00023136"/>
    </source>
</evidence>
<name>A0AA41Z0Q8_9HYPH</name>
<evidence type="ECO:0000313" key="9">
    <source>
        <dbReference type="EMBL" id="MCW6510826.1"/>
    </source>
</evidence>
<proteinExistence type="inferred from homology"/>
<feature type="transmembrane region" description="Helical" evidence="8">
    <location>
        <begin position="38"/>
        <end position="56"/>
    </location>
</feature>
<protein>
    <submittedName>
        <fullName evidence="9">AI-2E family transporter</fullName>
    </submittedName>
</protein>
<evidence type="ECO:0000256" key="8">
    <source>
        <dbReference type="SAM" id="Phobius"/>
    </source>
</evidence>
<comment type="caution">
    <text evidence="9">The sequence shown here is derived from an EMBL/GenBank/DDBJ whole genome shotgun (WGS) entry which is preliminary data.</text>
</comment>
<dbReference type="RefSeq" id="WP_282587198.1">
    <property type="nucleotide sequence ID" value="NZ_JAMOIM010000018.1"/>
</dbReference>
<keyword evidence="6 8" id="KW-1133">Transmembrane helix</keyword>
<sequence>MTSPESATEPVPSDRPAVLPSMVGGAILVAGLYCGRELVVPLVLAALLAFVLAPACRLLERARLPHAVAVVLVVLLTFAFIGGLGMIVGHQAADLAGDLPSYQSTIMGKWHALGQKYGFLAKLTEQAPTASKPAEGGTGQQASLPFGLGEVSGLTLARNVAQPLLGPLESFGIVLVFTIFILLSSDDLRDRLVRLVGRHDLHRTILVMNDAAYRLSRYFLFQLGLNAGFGTLIGLTLWLAGLPNPLLWGILAALMRFVPYLGVFIALAPPLLLAVAVVPGWSLALIVLAVFIMSETIMGQVIEPLIYGHSTGLSPLAVIVATAFWALLWGPIGLLIATPLTVCLVVIGRHVEALAFLDIMLGDRAPLEPSETFYQRALEGKALSLVPMARQQIAASSLTDYFDAVALPGLALAQDDLVSDTLAFERLEAIHAQIEAVLAQLASQKADVRSESQAVPSAEWKQSNAVVCIPGRGQLDDLAAAMAVQALCAAGFGARVEPNLVLGTSSNTDLAATRLCCLSVLEEGSSVSGIRYFVRRMQKRMPEATIVVGLWHSGRDSLLLAALREEGGSEHLVLSIGELIAFARALSAKASKLRPSERQEMVASSS</sequence>
<dbReference type="GO" id="GO:0005886">
    <property type="term" value="C:plasma membrane"/>
    <property type="evidence" value="ECO:0007669"/>
    <property type="project" value="UniProtKB-SubCell"/>
</dbReference>
<accession>A0AA41Z0Q8</accession>
<evidence type="ECO:0000256" key="4">
    <source>
        <dbReference type="ARBA" id="ARBA00022475"/>
    </source>
</evidence>
<evidence type="ECO:0000313" key="10">
    <source>
        <dbReference type="Proteomes" id="UP001165667"/>
    </source>
</evidence>
<keyword evidence="4" id="KW-1003">Cell membrane</keyword>
<evidence type="ECO:0000256" key="6">
    <source>
        <dbReference type="ARBA" id="ARBA00022989"/>
    </source>
</evidence>
<gene>
    <name evidence="9" type="ORF">M8523_22690</name>
</gene>
<comment type="subcellular location">
    <subcellularLocation>
        <location evidence="1">Cell membrane</location>
        <topology evidence="1">Multi-pass membrane protein</topology>
    </subcellularLocation>
</comment>
<dbReference type="PANTHER" id="PTHR21716">
    <property type="entry name" value="TRANSMEMBRANE PROTEIN"/>
    <property type="match status" value="1"/>
</dbReference>
<organism evidence="9 10">
    <name type="scientific">Lichenifustis flavocetrariae</name>
    <dbReference type="NCBI Taxonomy" id="2949735"/>
    <lineage>
        <taxon>Bacteria</taxon>
        <taxon>Pseudomonadati</taxon>
        <taxon>Pseudomonadota</taxon>
        <taxon>Alphaproteobacteria</taxon>
        <taxon>Hyphomicrobiales</taxon>
        <taxon>Lichenihabitantaceae</taxon>
        <taxon>Lichenifustis</taxon>
    </lineage>
</organism>
<keyword evidence="5 8" id="KW-0812">Transmembrane</keyword>
<dbReference type="Pfam" id="PF01594">
    <property type="entry name" value="AI-2E_transport"/>
    <property type="match status" value="1"/>
</dbReference>
<feature type="transmembrane region" description="Helical" evidence="8">
    <location>
        <begin position="271"/>
        <end position="294"/>
    </location>
</feature>
<evidence type="ECO:0000256" key="3">
    <source>
        <dbReference type="ARBA" id="ARBA00022448"/>
    </source>
</evidence>